<dbReference type="AlphaFoldDB" id="A0A1D1YY48"/>
<dbReference type="InterPro" id="IPR002213">
    <property type="entry name" value="UDP_glucos_trans"/>
</dbReference>
<dbReference type="Pfam" id="PF00201">
    <property type="entry name" value="UDPGT"/>
    <property type="match status" value="1"/>
</dbReference>
<dbReference type="GO" id="GO:0035251">
    <property type="term" value="F:UDP-glucosyltransferase activity"/>
    <property type="evidence" value="ECO:0007669"/>
    <property type="project" value="TreeGrafter"/>
</dbReference>
<evidence type="ECO:0000313" key="5">
    <source>
        <dbReference type="EMBL" id="JAT59536.1"/>
    </source>
</evidence>
<evidence type="ECO:0000256" key="1">
    <source>
        <dbReference type="ARBA" id="ARBA00009995"/>
    </source>
</evidence>
<gene>
    <name evidence="5" type="primary">UGT89B1_0</name>
    <name evidence="5" type="ORF">g.86458</name>
</gene>
<accession>A0A1D1YY48</accession>
<dbReference type="EC" id="2.4.1.-" evidence="4"/>
<keyword evidence="2 3" id="KW-0808">Transferase</keyword>
<dbReference type="CDD" id="cd03784">
    <property type="entry name" value="GT1_Gtf-like"/>
    <property type="match status" value="1"/>
</dbReference>
<name>A0A1D1YY48_9ARAE</name>
<reference evidence="5" key="1">
    <citation type="submission" date="2015-07" db="EMBL/GenBank/DDBJ databases">
        <title>Transcriptome Assembly of Anthurium amnicola.</title>
        <authorList>
            <person name="Suzuki J."/>
        </authorList>
    </citation>
    <scope>NUCLEOTIDE SEQUENCE</scope>
</reference>
<keyword evidence="3" id="KW-0328">Glycosyltransferase</keyword>
<dbReference type="PANTHER" id="PTHR48047">
    <property type="entry name" value="GLYCOSYLTRANSFERASE"/>
    <property type="match status" value="1"/>
</dbReference>
<dbReference type="EMBL" id="GDJX01008400">
    <property type="protein sequence ID" value="JAT59536.1"/>
    <property type="molecule type" value="Transcribed_RNA"/>
</dbReference>
<dbReference type="PANTHER" id="PTHR48047:SF8">
    <property type="entry name" value="FLAVONOL 3-O-GLUCOSYLTRANSFERASE UGT89B1"/>
    <property type="match status" value="1"/>
</dbReference>
<comment type="similarity">
    <text evidence="1 3">Belongs to the UDP-glycosyltransferase family.</text>
</comment>
<organism evidence="5">
    <name type="scientific">Anthurium amnicola</name>
    <dbReference type="NCBI Taxonomy" id="1678845"/>
    <lineage>
        <taxon>Eukaryota</taxon>
        <taxon>Viridiplantae</taxon>
        <taxon>Streptophyta</taxon>
        <taxon>Embryophyta</taxon>
        <taxon>Tracheophyta</taxon>
        <taxon>Spermatophyta</taxon>
        <taxon>Magnoliopsida</taxon>
        <taxon>Liliopsida</taxon>
        <taxon>Araceae</taxon>
        <taxon>Pothoideae</taxon>
        <taxon>Potheae</taxon>
        <taxon>Anthurium</taxon>
    </lineage>
</organism>
<dbReference type="FunFam" id="3.40.50.2000:FF:000064">
    <property type="entry name" value="Glycosyltransferase"/>
    <property type="match status" value="1"/>
</dbReference>
<evidence type="ECO:0000256" key="4">
    <source>
        <dbReference type="RuleBase" id="RU362057"/>
    </source>
</evidence>
<protein>
    <recommendedName>
        <fullName evidence="4">Glycosyltransferase</fullName>
        <ecNumber evidence="4">2.4.1.-</ecNumber>
    </recommendedName>
</protein>
<evidence type="ECO:0000256" key="2">
    <source>
        <dbReference type="ARBA" id="ARBA00022679"/>
    </source>
</evidence>
<evidence type="ECO:0000256" key="3">
    <source>
        <dbReference type="RuleBase" id="RU003718"/>
    </source>
</evidence>
<dbReference type="Gene3D" id="3.40.50.2000">
    <property type="entry name" value="Glycogen Phosphorylase B"/>
    <property type="match status" value="2"/>
</dbReference>
<dbReference type="SUPFAM" id="SSF53756">
    <property type="entry name" value="UDP-Glycosyltransferase/glycogen phosphorylase"/>
    <property type="match status" value="1"/>
</dbReference>
<proteinExistence type="inferred from homology"/>
<dbReference type="PROSITE" id="PS00375">
    <property type="entry name" value="UDPGT"/>
    <property type="match status" value="1"/>
</dbReference>
<dbReference type="InterPro" id="IPR035595">
    <property type="entry name" value="UDP_glycos_trans_CS"/>
</dbReference>
<sequence length="495" mass="52037">MSEASDPLPPHVLVFPYPAQGHMIPLLDLAHHLSLRGLSVTILLTPANLPILGSLLSRAPTIRTLVLPFPTHPSLPAGAENLRDVPAGGAASAAMSHALASLRGPILRWARSHPSPPDALISDFFLGWTHALAAELGIPRIAFNSTAALLVSVFHHLWNPDGEQRPPPSSVVSMPGIPGSPSFPYGHLPSLYLRYREGAPEWELMKEGMMANGTSWGTVVNTFRDLEGPYVEHLVGEYGHPRVWAVGPLLPPSPAASQRGGQSSVPAAGVLAWLDSREEAASVVYICFGSQFLLSAQQGAAIAAALERSRVGFVWCVKDTSAMAGNNERRRVVPEGFGERTAGMGMVVEGWAPQVAILSHPAVGAFLTHCGWNSALEGMAAGVPLLAWPMEADQFVNARLLVEEAGVGVWVAEGADSVPDPDKLARALAGSVAAASGGSQEWAAVRARAAEMGRKAAAAVVEGGASGADMDGLIRELTGLRHAKSGKGGRRRVSE</sequence>